<dbReference type="InterPro" id="IPR011043">
    <property type="entry name" value="Gal_Oxase/kelch_b-propeller"/>
</dbReference>
<sequence length="318" mass="36548">MEKKNKIVAIGTSFIPHEIVIEILKKVPAKALLRLDVSRNPFAPTYQNRYSLKHIKKLRGSISFCLWNSAGHVAICNPFTKGYVSLPYQPPKGIIFPSMTCCSLGFDPITKKHKVFKTRRYNGNFRATYWIFTIGMDKTWKEISSGSKNHPMKHNSVCNNGVIYFVTFGDKKIGAFDISDEKFIRMISFPTLKFSECSPRLVEMKGQVAVLGNMNYEGKDKIVLHILSGSGETETWVKHTIKLPSEFIKPSILPLFTINLKGEIVLISSTRILPVFLYDIGRKEWRRVKNHRIYGREFLVGYILYYLLNLVESIWSLR</sequence>
<dbReference type="SUPFAM" id="SSF50965">
    <property type="entry name" value="Galactose oxidase, central domain"/>
    <property type="match status" value="1"/>
</dbReference>
<dbReference type="PANTHER" id="PTHR31111">
    <property type="entry name" value="BNAA05G37150D PROTEIN-RELATED"/>
    <property type="match status" value="1"/>
</dbReference>
<dbReference type="EMBL" id="JACEIK010002524">
    <property type="protein sequence ID" value="MCD9637635.1"/>
    <property type="molecule type" value="Genomic_DNA"/>
</dbReference>
<protein>
    <recommendedName>
        <fullName evidence="2">F-box associated beta-propeller type 3 domain-containing protein</fullName>
    </recommendedName>
</protein>
<keyword evidence="1" id="KW-0472">Membrane</keyword>
<dbReference type="InterPro" id="IPR017451">
    <property type="entry name" value="F-box-assoc_interact_dom"/>
</dbReference>
<proteinExistence type="predicted"/>
<keyword evidence="1" id="KW-1133">Transmembrane helix</keyword>
<evidence type="ECO:0000313" key="3">
    <source>
        <dbReference type="EMBL" id="MCD9637635.1"/>
    </source>
</evidence>
<evidence type="ECO:0000256" key="1">
    <source>
        <dbReference type="SAM" id="Phobius"/>
    </source>
</evidence>
<feature type="domain" description="F-box associated beta-propeller type 3" evidence="2">
    <location>
        <begin position="50"/>
        <end position="296"/>
    </location>
</feature>
<dbReference type="Proteomes" id="UP000823775">
    <property type="component" value="Unassembled WGS sequence"/>
</dbReference>
<dbReference type="Pfam" id="PF08268">
    <property type="entry name" value="FBA_3"/>
    <property type="match status" value="1"/>
</dbReference>
<accession>A0ABS8UUW0</accession>
<organism evidence="3 4">
    <name type="scientific">Datura stramonium</name>
    <name type="common">Jimsonweed</name>
    <name type="synonym">Common thornapple</name>
    <dbReference type="NCBI Taxonomy" id="4076"/>
    <lineage>
        <taxon>Eukaryota</taxon>
        <taxon>Viridiplantae</taxon>
        <taxon>Streptophyta</taxon>
        <taxon>Embryophyta</taxon>
        <taxon>Tracheophyta</taxon>
        <taxon>Spermatophyta</taxon>
        <taxon>Magnoliopsida</taxon>
        <taxon>eudicotyledons</taxon>
        <taxon>Gunneridae</taxon>
        <taxon>Pentapetalae</taxon>
        <taxon>asterids</taxon>
        <taxon>lamiids</taxon>
        <taxon>Solanales</taxon>
        <taxon>Solanaceae</taxon>
        <taxon>Solanoideae</taxon>
        <taxon>Datureae</taxon>
        <taxon>Datura</taxon>
    </lineage>
</organism>
<keyword evidence="1" id="KW-0812">Transmembrane</keyword>
<gene>
    <name evidence="3" type="ORF">HAX54_021037</name>
</gene>
<reference evidence="3 4" key="1">
    <citation type="journal article" date="2021" name="BMC Genomics">
        <title>Datura genome reveals duplications of psychoactive alkaloid biosynthetic genes and high mutation rate following tissue culture.</title>
        <authorList>
            <person name="Rajewski A."/>
            <person name="Carter-House D."/>
            <person name="Stajich J."/>
            <person name="Litt A."/>
        </authorList>
    </citation>
    <scope>NUCLEOTIDE SEQUENCE [LARGE SCALE GENOMIC DNA]</scope>
    <source>
        <strain evidence="3">AR-01</strain>
    </source>
</reference>
<feature type="transmembrane region" description="Helical" evidence="1">
    <location>
        <begin position="299"/>
        <end position="317"/>
    </location>
</feature>
<evidence type="ECO:0000259" key="2">
    <source>
        <dbReference type="Pfam" id="PF08268"/>
    </source>
</evidence>
<dbReference type="PANTHER" id="PTHR31111:SF87">
    <property type="entry name" value="F-BOX DOMAIN-CONTAINING PROTEIN"/>
    <property type="match status" value="1"/>
</dbReference>
<evidence type="ECO:0000313" key="4">
    <source>
        <dbReference type="Proteomes" id="UP000823775"/>
    </source>
</evidence>
<dbReference type="InterPro" id="IPR013187">
    <property type="entry name" value="F-box-assoc_dom_typ3"/>
</dbReference>
<comment type="caution">
    <text evidence="3">The sequence shown here is derived from an EMBL/GenBank/DDBJ whole genome shotgun (WGS) entry which is preliminary data.</text>
</comment>
<keyword evidence="4" id="KW-1185">Reference proteome</keyword>
<name>A0ABS8UUW0_DATST</name>
<dbReference type="NCBIfam" id="TIGR01640">
    <property type="entry name" value="F_box_assoc_1"/>
    <property type="match status" value="1"/>
</dbReference>